<dbReference type="InterPro" id="IPR056002">
    <property type="entry name" value="DUF7580"/>
</dbReference>
<evidence type="ECO:0000313" key="9">
    <source>
        <dbReference type="EnsemblFungi" id="MAPG_02596T0"/>
    </source>
</evidence>
<evidence type="ECO:0000256" key="3">
    <source>
        <dbReference type="ARBA" id="ARBA00022801"/>
    </source>
</evidence>
<reference evidence="8" key="1">
    <citation type="submission" date="2010-05" db="EMBL/GenBank/DDBJ databases">
        <title>The Genome Sequence of Magnaporthe poae strain ATCC 64411.</title>
        <authorList>
            <consortium name="The Broad Institute Genome Sequencing Platform"/>
            <consortium name="Broad Institute Genome Sequencing Center for Infectious Disease"/>
            <person name="Ma L.-J."/>
            <person name="Dead R."/>
            <person name="Young S."/>
            <person name="Zeng Q."/>
            <person name="Koehrsen M."/>
            <person name="Alvarado L."/>
            <person name="Berlin A."/>
            <person name="Chapman S.B."/>
            <person name="Chen Z."/>
            <person name="Freedman E."/>
            <person name="Gellesch M."/>
            <person name="Goldberg J."/>
            <person name="Griggs A."/>
            <person name="Gujja S."/>
            <person name="Heilman E.R."/>
            <person name="Heiman D."/>
            <person name="Hepburn T."/>
            <person name="Howarth C."/>
            <person name="Jen D."/>
            <person name="Larson L."/>
            <person name="Mehta T."/>
            <person name="Neiman D."/>
            <person name="Pearson M."/>
            <person name="Roberts A."/>
            <person name="Saif S."/>
            <person name="Shea T."/>
            <person name="Shenoy N."/>
            <person name="Sisk P."/>
            <person name="Stolte C."/>
            <person name="Sykes S."/>
            <person name="Walk T."/>
            <person name="White J."/>
            <person name="Yandava C."/>
            <person name="Haas B."/>
            <person name="Nusbaum C."/>
            <person name="Birren B."/>
        </authorList>
    </citation>
    <scope>NUCLEOTIDE SEQUENCE</scope>
    <source>
        <strain evidence="8">ATCC 64411</strain>
    </source>
</reference>
<dbReference type="eggNOG" id="ENOG502RVQK">
    <property type="taxonomic scope" value="Eukaryota"/>
</dbReference>
<dbReference type="VEuPathDB" id="FungiDB:MAPG_02596"/>
<dbReference type="EMBL" id="GL876967">
    <property type="protein sequence ID" value="KLU83539.1"/>
    <property type="molecule type" value="Genomic_DNA"/>
</dbReference>
<accession>A0A0C4DRT0</accession>
<keyword evidence="3 5" id="KW-0378">Hydrolase</keyword>
<dbReference type="EnsemblFungi" id="MAPG_02596T0">
    <property type="protein sequence ID" value="MAPG_02596T0"/>
    <property type="gene ID" value="MAPG_02596"/>
</dbReference>
<feature type="active site" description="Charge relay system" evidence="5">
    <location>
        <position position="576"/>
    </location>
</feature>
<evidence type="ECO:0000256" key="5">
    <source>
        <dbReference type="PROSITE-ProRule" id="PRU01240"/>
    </source>
</evidence>
<dbReference type="Pfam" id="PF24476">
    <property type="entry name" value="DUF7580"/>
    <property type="match status" value="1"/>
</dbReference>
<reference evidence="8" key="3">
    <citation type="submission" date="2011-03" db="EMBL/GenBank/DDBJ databases">
        <title>Annotation of Magnaporthe poae ATCC 64411.</title>
        <authorList>
            <person name="Ma L.-J."/>
            <person name="Dead R."/>
            <person name="Young S.K."/>
            <person name="Zeng Q."/>
            <person name="Gargeya S."/>
            <person name="Fitzgerald M."/>
            <person name="Haas B."/>
            <person name="Abouelleil A."/>
            <person name="Alvarado L."/>
            <person name="Arachchi H.M."/>
            <person name="Berlin A."/>
            <person name="Brown A."/>
            <person name="Chapman S.B."/>
            <person name="Chen Z."/>
            <person name="Dunbar C."/>
            <person name="Freedman E."/>
            <person name="Gearin G."/>
            <person name="Gellesch M."/>
            <person name="Goldberg J."/>
            <person name="Griggs A."/>
            <person name="Gujja S."/>
            <person name="Heiman D."/>
            <person name="Howarth C."/>
            <person name="Larson L."/>
            <person name="Lui A."/>
            <person name="MacDonald P.J.P."/>
            <person name="Mehta T."/>
            <person name="Montmayeur A."/>
            <person name="Murphy C."/>
            <person name="Neiman D."/>
            <person name="Pearson M."/>
            <person name="Priest M."/>
            <person name="Roberts A."/>
            <person name="Saif S."/>
            <person name="Shea T."/>
            <person name="Shenoy N."/>
            <person name="Sisk P."/>
            <person name="Stolte C."/>
            <person name="Sykes S."/>
            <person name="Yandava C."/>
            <person name="Wortman J."/>
            <person name="Nusbaum C."/>
            <person name="Birren B."/>
        </authorList>
    </citation>
    <scope>NUCLEOTIDE SEQUENCE</scope>
    <source>
        <strain evidence="8">ATCC 64411</strain>
    </source>
</reference>
<dbReference type="SUPFAM" id="SSF52743">
    <property type="entry name" value="Subtilisin-like"/>
    <property type="match status" value="1"/>
</dbReference>
<keyword evidence="10" id="KW-1185">Reference proteome</keyword>
<evidence type="ECO:0000259" key="7">
    <source>
        <dbReference type="Pfam" id="PF24476"/>
    </source>
</evidence>
<dbReference type="PANTHER" id="PTHR43806:SF11">
    <property type="entry name" value="CEREVISIN-RELATED"/>
    <property type="match status" value="1"/>
</dbReference>
<reference evidence="10" key="2">
    <citation type="submission" date="2010-05" db="EMBL/GenBank/DDBJ databases">
        <title>The genome sequence of Magnaporthe poae strain ATCC 64411.</title>
        <authorList>
            <person name="Ma L.-J."/>
            <person name="Dead R."/>
            <person name="Young S."/>
            <person name="Zeng Q."/>
            <person name="Koehrsen M."/>
            <person name="Alvarado L."/>
            <person name="Berlin A."/>
            <person name="Chapman S.B."/>
            <person name="Chen Z."/>
            <person name="Freedman E."/>
            <person name="Gellesch M."/>
            <person name="Goldberg J."/>
            <person name="Griggs A."/>
            <person name="Gujja S."/>
            <person name="Heilman E.R."/>
            <person name="Heiman D."/>
            <person name="Hepburn T."/>
            <person name="Howarth C."/>
            <person name="Jen D."/>
            <person name="Larson L."/>
            <person name="Mehta T."/>
            <person name="Neiman D."/>
            <person name="Pearson M."/>
            <person name="Roberts A."/>
            <person name="Saif S."/>
            <person name="Shea T."/>
            <person name="Shenoy N."/>
            <person name="Sisk P."/>
            <person name="Stolte C."/>
            <person name="Sykes S."/>
            <person name="Walk T."/>
            <person name="White J."/>
            <person name="Yandava C."/>
            <person name="Haas B."/>
            <person name="Nusbaum C."/>
            <person name="Birren B."/>
        </authorList>
    </citation>
    <scope>NUCLEOTIDE SEQUENCE [LARGE SCALE GENOMIC DNA]</scope>
    <source>
        <strain evidence="10">ATCC 64411 / 73-15</strain>
    </source>
</reference>
<dbReference type="InterPro" id="IPR015500">
    <property type="entry name" value="Peptidase_S8_subtilisin-rel"/>
</dbReference>
<dbReference type="GO" id="GO:0004252">
    <property type="term" value="F:serine-type endopeptidase activity"/>
    <property type="evidence" value="ECO:0007669"/>
    <property type="project" value="UniProtKB-UniRule"/>
</dbReference>
<evidence type="ECO:0000256" key="1">
    <source>
        <dbReference type="ARBA" id="ARBA00011073"/>
    </source>
</evidence>
<sequence length="893" mass="99897">MSPATASHSSTNTEFPEWIKLVTLRSFRGRLINNTKYYPLEPLASSDEHPDEDETQIPLELLEVVLRGLFGKNEACFLDRADVVLAAESRDHLRSLCGLLNGLVNVALLEEQDQEHSWQGAEVTTREYHKLDALLSVLLASEWPFNLATGGGGRTLFYAPSSKEANEAKKIVEEVDNWFRNQFRPRLTDISPRPITSPLESDPEMHATEGTCAQSSTGRALDALLRLVHEKKSCGKEDHQVLVQLIDSGAFPDHPPEPGVNLFLSTCHSPGTAIETRHLWQEAQLLVREATEVGNPSDWKKTTAICDELKLPHGGKALCLKIHDGAVSVFDPPDTSTRRRARFRSRWPTTTLCDKIGKDLAFAAEIYGDTRPKEKLFGLEEKRSLAARLVLSMGQSLDSGLAVMAWDSTQVFFLSEDNHQTWHLGMRDYLAAVEDCYDYGLELRRMAARSRGHAGHLYTQIVRRIRQAPVLRRAASGPGLAESQAKYQAFDQPWSLPTSGNYETMFDHPPSTPTHVEAHRVPPQQYPRRVLYDSQDSNEDPTASRKWIDDFINFRKSIIPTFDPDTTKRVRITVIDTGIDDTQPYIRRGGWRSHRQEPSKTPLPLFKDFTATNSTDECNPVDDDGHGTFIAGLILRLAPDVELSVARVIRDRQTMKEDTEIAWKIAKAIDHAVNTWEAEIISISFGLDGKSKPVHTAINLALYKNVIVLGAAGNFGNRRDVGYPASAERVFKIFATSHLDWGYDTNPPASSDSGYCFGILGLNVESTWPLKLRDKAKQVRNRSAEDPELWAVMSGTSFATPIAASLVAIAYQFYNENKRKIALRAHSEGFKSIAVVKAVLKAMSRPAGKGDKFNLLSPELGRDNVFRYDHPRGQDKISFYAKKLEDVIWASGQ</sequence>
<reference evidence="9" key="5">
    <citation type="submission" date="2015-06" db="UniProtKB">
        <authorList>
            <consortium name="EnsemblFungi"/>
        </authorList>
    </citation>
    <scope>IDENTIFICATION</scope>
    <source>
        <strain evidence="9">ATCC 64411</strain>
    </source>
</reference>
<proteinExistence type="inferred from homology"/>
<dbReference type="GO" id="GO:0006508">
    <property type="term" value="P:proteolysis"/>
    <property type="evidence" value="ECO:0007669"/>
    <property type="project" value="UniProtKB-KW"/>
</dbReference>
<dbReference type="PROSITE" id="PS51892">
    <property type="entry name" value="SUBTILASE"/>
    <property type="match status" value="1"/>
</dbReference>
<feature type="active site" description="Charge relay system" evidence="5">
    <location>
        <position position="797"/>
    </location>
</feature>
<feature type="active site" description="Charge relay system" evidence="5">
    <location>
        <position position="626"/>
    </location>
</feature>
<dbReference type="EMBL" id="ADBL01000639">
    <property type="status" value="NOT_ANNOTATED_CDS"/>
    <property type="molecule type" value="Genomic_DNA"/>
</dbReference>
<keyword evidence="4 5" id="KW-0720">Serine protease</keyword>
<reference evidence="9" key="4">
    <citation type="journal article" date="2015" name="G3 (Bethesda)">
        <title>Genome sequences of three phytopathogenic species of the Magnaporthaceae family of fungi.</title>
        <authorList>
            <person name="Okagaki L.H."/>
            <person name="Nunes C.C."/>
            <person name="Sailsbery J."/>
            <person name="Clay B."/>
            <person name="Brown D."/>
            <person name="John T."/>
            <person name="Oh Y."/>
            <person name="Young N."/>
            <person name="Fitzgerald M."/>
            <person name="Haas B.J."/>
            <person name="Zeng Q."/>
            <person name="Young S."/>
            <person name="Adiconis X."/>
            <person name="Fan L."/>
            <person name="Levin J.Z."/>
            <person name="Mitchell T.K."/>
            <person name="Okubara P.A."/>
            <person name="Farman M.L."/>
            <person name="Kohn L.M."/>
            <person name="Birren B."/>
            <person name="Ma L.-J."/>
            <person name="Dean R.A."/>
        </authorList>
    </citation>
    <scope>NUCLEOTIDE SEQUENCE</scope>
    <source>
        <strain evidence="9">ATCC 64411 / 73-15</strain>
    </source>
</reference>
<organism evidence="9 10">
    <name type="scientific">Magnaporthiopsis poae (strain ATCC 64411 / 73-15)</name>
    <name type="common">Kentucky bluegrass fungus</name>
    <name type="synonym">Magnaporthe poae</name>
    <dbReference type="NCBI Taxonomy" id="644358"/>
    <lineage>
        <taxon>Eukaryota</taxon>
        <taxon>Fungi</taxon>
        <taxon>Dikarya</taxon>
        <taxon>Ascomycota</taxon>
        <taxon>Pezizomycotina</taxon>
        <taxon>Sordariomycetes</taxon>
        <taxon>Sordariomycetidae</taxon>
        <taxon>Magnaporthales</taxon>
        <taxon>Magnaporthaceae</taxon>
        <taxon>Magnaporthiopsis</taxon>
    </lineage>
</organism>
<keyword evidence="2 5" id="KW-0645">Protease</keyword>
<feature type="domain" description="Peptidase S8/S53" evidence="6">
    <location>
        <begin position="568"/>
        <end position="823"/>
    </location>
</feature>
<name>A0A0C4DRT0_MAGP6</name>
<dbReference type="PANTHER" id="PTHR43806">
    <property type="entry name" value="PEPTIDASE S8"/>
    <property type="match status" value="1"/>
</dbReference>
<dbReference type="Gene3D" id="3.40.50.200">
    <property type="entry name" value="Peptidase S8/S53 domain"/>
    <property type="match status" value="1"/>
</dbReference>
<evidence type="ECO:0000256" key="2">
    <source>
        <dbReference type="ARBA" id="ARBA00022670"/>
    </source>
</evidence>
<dbReference type="InterPro" id="IPR000209">
    <property type="entry name" value="Peptidase_S8/S53_dom"/>
</dbReference>
<dbReference type="InterPro" id="IPR050131">
    <property type="entry name" value="Peptidase_S8_subtilisin-like"/>
</dbReference>
<dbReference type="STRING" id="644358.A0A0C4DRT0"/>
<dbReference type="CDD" id="cd00306">
    <property type="entry name" value="Peptidases_S8_S53"/>
    <property type="match status" value="1"/>
</dbReference>
<protein>
    <submittedName>
        <fullName evidence="8 9">Uncharacterized protein</fullName>
    </submittedName>
</protein>
<evidence type="ECO:0000313" key="10">
    <source>
        <dbReference type="Proteomes" id="UP000011715"/>
    </source>
</evidence>
<evidence type="ECO:0000313" key="8">
    <source>
        <dbReference type="EMBL" id="KLU83539.1"/>
    </source>
</evidence>
<dbReference type="PRINTS" id="PR00723">
    <property type="entry name" value="SUBTILISIN"/>
</dbReference>
<gene>
    <name evidence="8" type="ORF">MAPG_02596</name>
</gene>
<evidence type="ECO:0000256" key="4">
    <source>
        <dbReference type="ARBA" id="ARBA00022825"/>
    </source>
</evidence>
<dbReference type="AlphaFoldDB" id="A0A0C4DRT0"/>
<dbReference type="Pfam" id="PF00082">
    <property type="entry name" value="Peptidase_S8"/>
    <property type="match status" value="1"/>
</dbReference>
<dbReference type="Proteomes" id="UP000011715">
    <property type="component" value="Unassembled WGS sequence"/>
</dbReference>
<dbReference type="InterPro" id="IPR036852">
    <property type="entry name" value="Peptidase_S8/S53_dom_sf"/>
</dbReference>
<feature type="domain" description="DUF7580" evidence="7">
    <location>
        <begin position="214"/>
        <end position="420"/>
    </location>
</feature>
<evidence type="ECO:0000259" key="6">
    <source>
        <dbReference type="Pfam" id="PF00082"/>
    </source>
</evidence>
<comment type="similarity">
    <text evidence="1 5">Belongs to the peptidase S8 family.</text>
</comment>
<dbReference type="OrthoDB" id="206201at2759"/>